<dbReference type="GeneID" id="67210948"/>
<evidence type="ECO:0000313" key="1">
    <source>
        <dbReference type="EMBL" id="MFB9824422.1"/>
    </source>
</evidence>
<dbReference type="EMBL" id="JBHMAJ010000007">
    <property type="protein sequence ID" value="MFB9824422.1"/>
    <property type="molecule type" value="Genomic_DNA"/>
</dbReference>
<protein>
    <submittedName>
        <fullName evidence="1">Uncharacterized protein</fullName>
    </submittedName>
</protein>
<dbReference type="AlphaFoldDB" id="A0ABD5MT51"/>
<name>A0ABD5MT51_9EURY</name>
<dbReference type="RefSeq" id="WP_222920921.1">
    <property type="nucleotide sequence ID" value="NZ_CP082286.1"/>
</dbReference>
<accession>A0ABD5MT51</accession>
<organism evidence="1 2">
    <name type="scientific">Halobaculum roseum</name>
    <dbReference type="NCBI Taxonomy" id="2175149"/>
    <lineage>
        <taxon>Archaea</taxon>
        <taxon>Methanobacteriati</taxon>
        <taxon>Methanobacteriota</taxon>
        <taxon>Stenosarchaea group</taxon>
        <taxon>Halobacteria</taxon>
        <taxon>Halobacteriales</taxon>
        <taxon>Haloferacaceae</taxon>
        <taxon>Halobaculum</taxon>
    </lineage>
</organism>
<sequence length="287" mass="30510">MAGFERRTLAPPVAAVREAYAPDSVVLDAGADFETLPPEAAEELGLLVDAVDPAAYPREWLPDDAPAQLRRYAGSDFTIGMPGDGTVVWTRQTTPPTVIAKKRAEGTPEDFLAFLLSEAFVELSLDVPEHFLPFFGESYRNLAAATPLGPNETYQLAAALFDAWVGIQSREEFAGWAADAGGNGDTGTDGNADAVADADAGATAHPEIHAAWADAGDRLVGRLENLPAEVARGDLSFTAATEYACAAVKHDLDLPAPFSALDTAAYRDHGADYAVRWAEKTFEKLGE</sequence>
<gene>
    <name evidence="1" type="ORF">ACFFOL_09625</name>
</gene>
<keyword evidence="2" id="KW-1185">Reference proteome</keyword>
<proteinExistence type="predicted"/>
<dbReference type="InterPro" id="IPR055515">
    <property type="entry name" value="DUF7089"/>
</dbReference>
<comment type="caution">
    <text evidence="1">The sequence shown here is derived from an EMBL/GenBank/DDBJ whole genome shotgun (WGS) entry which is preliminary data.</text>
</comment>
<evidence type="ECO:0000313" key="2">
    <source>
        <dbReference type="Proteomes" id="UP001589595"/>
    </source>
</evidence>
<dbReference type="Proteomes" id="UP001589595">
    <property type="component" value="Unassembled WGS sequence"/>
</dbReference>
<reference evidence="1" key="1">
    <citation type="submission" date="2024-09" db="EMBL/GenBank/DDBJ databases">
        <authorList>
            <person name="Sun Q."/>
        </authorList>
    </citation>
    <scope>NUCLEOTIDE SEQUENCE [LARGE SCALE GENOMIC DNA]</scope>
    <source>
        <strain evidence="1">JCM 31273</strain>
    </source>
</reference>
<dbReference type="Pfam" id="PF23363">
    <property type="entry name" value="DUF7089"/>
    <property type="match status" value="2"/>
</dbReference>